<dbReference type="Pfam" id="PF01300">
    <property type="entry name" value="Sua5_yciO_yrdC"/>
    <property type="match status" value="1"/>
</dbReference>
<dbReference type="OrthoDB" id="9814580at2"/>
<dbReference type="GO" id="GO:0061710">
    <property type="term" value="F:L-threonylcarbamoyladenylate synthase"/>
    <property type="evidence" value="ECO:0007669"/>
    <property type="project" value="UniProtKB-EC"/>
</dbReference>
<feature type="binding site" evidence="14">
    <location>
        <position position="64"/>
    </location>
    <ligand>
        <name>ATP</name>
        <dbReference type="ChEBI" id="CHEBI:30616"/>
    </ligand>
</feature>
<comment type="subcellular location">
    <subcellularLocation>
        <location evidence="1 13">Cytoplasm</location>
    </subcellularLocation>
</comment>
<evidence type="ECO:0000256" key="8">
    <source>
        <dbReference type="ARBA" id="ARBA00022695"/>
    </source>
</evidence>
<evidence type="ECO:0000256" key="10">
    <source>
        <dbReference type="ARBA" id="ARBA00022840"/>
    </source>
</evidence>
<dbReference type="PROSITE" id="PS51163">
    <property type="entry name" value="YRDC"/>
    <property type="match status" value="1"/>
</dbReference>
<dbReference type="GO" id="GO:0006450">
    <property type="term" value="P:regulation of translational fidelity"/>
    <property type="evidence" value="ECO:0007669"/>
    <property type="project" value="TreeGrafter"/>
</dbReference>
<feature type="binding site" evidence="14">
    <location>
        <position position="69"/>
    </location>
    <ligand>
        <name>L-threonine</name>
        <dbReference type="ChEBI" id="CHEBI:57926"/>
    </ligand>
</feature>
<dbReference type="Pfam" id="PF03481">
    <property type="entry name" value="Sua5_C"/>
    <property type="match status" value="1"/>
</dbReference>
<feature type="binding site" evidence="14">
    <location>
        <position position="239"/>
    </location>
    <ligand>
        <name>ATP</name>
        <dbReference type="ChEBI" id="CHEBI:30616"/>
    </ligand>
</feature>
<feature type="binding site" evidence="14">
    <location>
        <position position="60"/>
    </location>
    <ligand>
        <name>ATP</name>
        <dbReference type="ChEBI" id="CHEBI:30616"/>
    </ligand>
</feature>
<dbReference type="Proteomes" id="UP000190814">
    <property type="component" value="Unassembled WGS sequence"/>
</dbReference>
<dbReference type="PANTHER" id="PTHR17490:SF16">
    <property type="entry name" value="THREONYLCARBAMOYL-AMP SYNTHASE"/>
    <property type="match status" value="1"/>
</dbReference>
<dbReference type="PANTHER" id="PTHR17490">
    <property type="entry name" value="SUA5"/>
    <property type="match status" value="1"/>
</dbReference>
<dbReference type="GO" id="GO:0003725">
    <property type="term" value="F:double-stranded RNA binding"/>
    <property type="evidence" value="ECO:0007669"/>
    <property type="project" value="UniProtKB-UniRule"/>
</dbReference>
<evidence type="ECO:0000256" key="11">
    <source>
        <dbReference type="ARBA" id="ARBA00029774"/>
    </source>
</evidence>
<proteinExistence type="inferred from homology"/>
<dbReference type="NCBIfam" id="TIGR00057">
    <property type="entry name" value="L-threonylcarbamoyladenylate synthase"/>
    <property type="match status" value="1"/>
</dbReference>
<feature type="binding site" evidence="14">
    <location>
        <position position="183"/>
    </location>
    <ligand>
        <name>L-threonine</name>
        <dbReference type="ChEBI" id="CHEBI:57926"/>
    </ligand>
</feature>
<dbReference type="FunFam" id="3.90.870.10:FF:000009">
    <property type="entry name" value="Threonylcarbamoyl-AMP synthase, putative"/>
    <property type="match status" value="1"/>
</dbReference>
<keyword evidence="9 13" id="KW-0547">Nucleotide-binding</keyword>
<evidence type="ECO:0000256" key="7">
    <source>
        <dbReference type="ARBA" id="ARBA00022694"/>
    </source>
</evidence>
<keyword evidence="17" id="KW-1185">Reference proteome</keyword>
<dbReference type="STRING" id="39495.SAMN02745111_01482"/>
<comment type="catalytic activity">
    <reaction evidence="12 13">
        <text>L-threonine + hydrogencarbonate + ATP = L-threonylcarbamoyladenylate + diphosphate + H2O</text>
        <dbReference type="Rhea" id="RHEA:36407"/>
        <dbReference type="ChEBI" id="CHEBI:15377"/>
        <dbReference type="ChEBI" id="CHEBI:17544"/>
        <dbReference type="ChEBI" id="CHEBI:30616"/>
        <dbReference type="ChEBI" id="CHEBI:33019"/>
        <dbReference type="ChEBI" id="CHEBI:57926"/>
        <dbReference type="ChEBI" id="CHEBI:73682"/>
        <dbReference type="EC" id="2.7.7.87"/>
    </reaction>
</comment>
<feature type="binding site" evidence="14">
    <location>
        <position position="37"/>
    </location>
    <ligand>
        <name>L-threonine</name>
        <dbReference type="ChEBI" id="CHEBI:57926"/>
    </ligand>
</feature>
<evidence type="ECO:0000256" key="6">
    <source>
        <dbReference type="ARBA" id="ARBA00022679"/>
    </source>
</evidence>
<dbReference type="GO" id="GO:0008033">
    <property type="term" value="P:tRNA processing"/>
    <property type="evidence" value="ECO:0007669"/>
    <property type="project" value="UniProtKB-KW"/>
</dbReference>
<dbReference type="Gene3D" id="3.40.50.11030">
    <property type="entry name" value="Threonylcarbamoyl-AMP synthase, C-terminal domain"/>
    <property type="match status" value="1"/>
</dbReference>
<evidence type="ECO:0000256" key="5">
    <source>
        <dbReference type="ARBA" id="ARBA00022490"/>
    </source>
</evidence>
<keyword evidence="10 13" id="KW-0067">ATP-binding</keyword>
<organism evidence="16 17">
    <name type="scientific">Eubacterium uniforme</name>
    <dbReference type="NCBI Taxonomy" id="39495"/>
    <lineage>
        <taxon>Bacteria</taxon>
        <taxon>Bacillati</taxon>
        <taxon>Bacillota</taxon>
        <taxon>Clostridia</taxon>
        <taxon>Eubacteriales</taxon>
        <taxon>Eubacteriaceae</taxon>
        <taxon>Eubacterium</taxon>
    </lineage>
</organism>
<dbReference type="Gene3D" id="3.90.870.10">
    <property type="entry name" value="DHBP synthase"/>
    <property type="match status" value="1"/>
</dbReference>
<name>A0A1T4VRE9_9FIRM</name>
<evidence type="ECO:0000256" key="9">
    <source>
        <dbReference type="ARBA" id="ARBA00022741"/>
    </source>
</evidence>
<evidence type="ECO:0000256" key="3">
    <source>
        <dbReference type="ARBA" id="ARBA00012584"/>
    </source>
</evidence>
<dbReference type="EMBL" id="FUXZ01000008">
    <property type="protein sequence ID" value="SKA67546.1"/>
    <property type="molecule type" value="Genomic_DNA"/>
</dbReference>
<sequence>METIIIELDENNIDYDKLEIACKTLRDGELVAFPTETVYGLGGDALNETAAKRIYAAKGRPSDNPLIVHVAEISDVSKVAREIPDMATKLMEKYWPGPLTLVFKKKDIVPNGTTGGLDTVGVRMPSNKIARSLIKQSGVLIAAPSANISGRPSPTKGEHVIYDMEGRIALIIDGGDVGIGLESTIVDVTGEMPVILRPGFITKDMIKETCGSVSVDPAILEKPDKDLIPKAPGMKYKHYAPKADFILYSGESDRVISAIVKESKESILQGKMVAIIATDEDKDIYKNKLRNEEYSKRFYILSIGEREDEKTIAHNLFAVLRKCDELGVDVILGETYSDEGLGMAIMNRLVKACGYSICEV</sequence>
<evidence type="ECO:0000256" key="13">
    <source>
        <dbReference type="PIRNR" id="PIRNR004930"/>
    </source>
</evidence>
<reference evidence="16 17" key="1">
    <citation type="submission" date="2017-02" db="EMBL/GenBank/DDBJ databases">
        <authorList>
            <person name="Peterson S.W."/>
        </authorList>
    </citation>
    <scope>NUCLEOTIDE SEQUENCE [LARGE SCALE GENOMIC DNA]</scope>
    <source>
        <strain evidence="16 17">ATCC 35992</strain>
    </source>
</reference>
<keyword evidence="8 13" id="KW-0548">Nucleotidyltransferase</keyword>
<dbReference type="EC" id="2.7.7.87" evidence="3 13"/>
<feature type="binding site" evidence="14">
    <location>
        <position position="145"/>
    </location>
    <ligand>
        <name>ATP</name>
        <dbReference type="ChEBI" id="CHEBI:30616"/>
    </ligand>
</feature>
<evidence type="ECO:0000256" key="1">
    <source>
        <dbReference type="ARBA" id="ARBA00004496"/>
    </source>
</evidence>
<dbReference type="InterPro" id="IPR017945">
    <property type="entry name" value="DHBP_synth_RibB-like_a/b_dom"/>
</dbReference>
<feature type="binding site" evidence="14">
    <location>
        <position position="123"/>
    </location>
    <ligand>
        <name>L-threonine</name>
        <dbReference type="ChEBI" id="CHEBI:57926"/>
    </ligand>
</feature>
<protein>
    <recommendedName>
        <fullName evidence="4 13">Threonylcarbamoyl-AMP synthase</fullName>
        <shortName evidence="13">TC-AMP synthase</shortName>
        <ecNumber evidence="3 13">2.7.7.87</ecNumber>
    </recommendedName>
    <alternativeName>
        <fullName evidence="11 13">L-threonylcarbamoyladenylate synthase</fullName>
    </alternativeName>
</protein>
<evidence type="ECO:0000256" key="2">
    <source>
        <dbReference type="ARBA" id="ARBA00007663"/>
    </source>
</evidence>
<keyword evidence="7 13" id="KW-0819">tRNA processing</keyword>
<dbReference type="InterPro" id="IPR010923">
    <property type="entry name" value="T(6)A37_SUA5"/>
</dbReference>
<feature type="binding site" evidence="14">
    <location>
        <position position="119"/>
    </location>
    <ligand>
        <name>ATP</name>
        <dbReference type="ChEBI" id="CHEBI:30616"/>
    </ligand>
</feature>
<evidence type="ECO:0000256" key="4">
    <source>
        <dbReference type="ARBA" id="ARBA00015492"/>
    </source>
</evidence>
<dbReference type="GO" id="GO:0005524">
    <property type="term" value="F:ATP binding"/>
    <property type="evidence" value="ECO:0007669"/>
    <property type="project" value="UniProtKB-UniRule"/>
</dbReference>
<dbReference type="GO" id="GO:0005737">
    <property type="term" value="C:cytoplasm"/>
    <property type="evidence" value="ECO:0007669"/>
    <property type="project" value="UniProtKB-SubCell"/>
</dbReference>
<evidence type="ECO:0000313" key="17">
    <source>
        <dbReference type="Proteomes" id="UP000190814"/>
    </source>
</evidence>
<comment type="similarity">
    <text evidence="2 13">Belongs to the SUA5 family.</text>
</comment>
<dbReference type="PIRSF" id="PIRSF004930">
    <property type="entry name" value="Tln_factor_SUA5"/>
    <property type="match status" value="1"/>
</dbReference>
<feature type="binding site" evidence="14">
    <location>
        <position position="143"/>
    </location>
    <ligand>
        <name>L-threonine</name>
        <dbReference type="ChEBI" id="CHEBI:57926"/>
    </ligand>
</feature>
<dbReference type="RefSeq" id="WP_078766353.1">
    <property type="nucleotide sequence ID" value="NZ_FUXZ01000008.1"/>
</dbReference>
<evidence type="ECO:0000256" key="12">
    <source>
        <dbReference type="ARBA" id="ARBA00048366"/>
    </source>
</evidence>
<evidence type="ECO:0000256" key="14">
    <source>
        <dbReference type="PIRSR" id="PIRSR004930-1"/>
    </source>
</evidence>
<accession>A0A1T4VRE9</accession>
<dbReference type="InterPro" id="IPR006070">
    <property type="entry name" value="Sua5-like_dom"/>
</dbReference>
<dbReference type="GO" id="GO:0000049">
    <property type="term" value="F:tRNA binding"/>
    <property type="evidence" value="ECO:0007669"/>
    <property type="project" value="TreeGrafter"/>
</dbReference>
<feature type="binding site" evidence="14">
    <location>
        <position position="153"/>
    </location>
    <ligand>
        <name>ATP</name>
        <dbReference type="ChEBI" id="CHEBI:30616"/>
    </ligand>
</feature>
<dbReference type="SUPFAM" id="SSF55821">
    <property type="entry name" value="YrdC/RibB"/>
    <property type="match status" value="1"/>
</dbReference>
<evidence type="ECO:0000259" key="15">
    <source>
        <dbReference type="PROSITE" id="PS51163"/>
    </source>
</evidence>
<feature type="binding site" evidence="14">
    <location>
        <position position="197"/>
    </location>
    <ligand>
        <name>ATP</name>
        <dbReference type="ChEBI" id="CHEBI:30616"/>
    </ligand>
</feature>
<dbReference type="InterPro" id="IPR005145">
    <property type="entry name" value="Sua5_C"/>
</dbReference>
<keyword evidence="6 13" id="KW-0808">Transferase</keyword>
<dbReference type="InterPro" id="IPR050156">
    <property type="entry name" value="TC-AMP_synthase_SUA5"/>
</dbReference>
<dbReference type="AlphaFoldDB" id="A0A1T4VRE9"/>
<gene>
    <name evidence="16" type="ORF">SAMN02745111_01482</name>
</gene>
<dbReference type="InterPro" id="IPR038385">
    <property type="entry name" value="Sua5/YwlC_C"/>
</dbReference>
<feature type="domain" description="YrdC-like" evidence="15">
    <location>
        <begin position="15"/>
        <end position="201"/>
    </location>
</feature>
<comment type="function">
    <text evidence="13">Required for the formation of a threonylcarbamoyl group on adenosine at position 37 (t(6)A37) in tRNAs that read codons beginning with adenine.</text>
</comment>
<keyword evidence="5 13" id="KW-0963">Cytoplasm</keyword>
<evidence type="ECO:0000313" key="16">
    <source>
        <dbReference type="EMBL" id="SKA67546.1"/>
    </source>
</evidence>